<keyword evidence="3" id="KW-1185">Reference proteome</keyword>
<gene>
    <name evidence="2" type="ORF">ACFSTE_04440</name>
</gene>
<organism evidence="2 3">
    <name type="scientific">Aquimarina hainanensis</name>
    <dbReference type="NCBI Taxonomy" id="1578017"/>
    <lineage>
        <taxon>Bacteria</taxon>
        <taxon>Pseudomonadati</taxon>
        <taxon>Bacteroidota</taxon>
        <taxon>Flavobacteriia</taxon>
        <taxon>Flavobacteriales</taxon>
        <taxon>Flavobacteriaceae</taxon>
        <taxon>Aquimarina</taxon>
    </lineage>
</organism>
<dbReference type="Proteomes" id="UP001597459">
    <property type="component" value="Unassembled WGS sequence"/>
</dbReference>
<reference evidence="3" key="1">
    <citation type="journal article" date="2019" name="Int. J. Syst. Evol. Microbiol.">
        <title>The Global Catalogue of Microorganisms (GCM) 10K type strain sequencing project: providing services to taxonomists for standard genome sequencing and annotation.</title>
        <authorList>
            <consortium name="The Broad Institute Genomics Platform"/>
            <consortium name="The Broad Institute Genome Sequencing Center for Infectious Disease"/>
            <person name="Wu L."/>
            <person name="Ma J."/>
        </authorList>
    </citation>
    <scope>NUCLEOTIDE SEQUENCE [LARGE SCALE GENOMIC DNA]</scope>
    <source>
        <strain evidence="3">KCTC 42423</strain>
    </source>
</reference>
<protein>
    <submittedName>
        <fullName evidence="2">Transposase</fullName>
    </submittedName>
</protein>
<accession>A0ABW5N4J2</accession>
<evidence type="ECO:0000259" key="1">
    <source>
        <dbReference type="Pfam" id="PF13751"/>
    </source>
</evidence>
<name>A0ABW5N4J2_9FLAO</name>
<proteinExistence type="predicted"/>
<dbReference type="InterPro" id="IPR025668">
    <property type="entry name" value="Tnp_DDE_dom"/>
</dbReference>
<evidence type="ECO:0000313" key="3">
    <source>
        <dbReference type="Proteomes" id="UP001597459"/>
    </source>
</evidence>
<dbReference type="EMBL" id="JBHULX010000003">
    <property type="protein sequence ID" value="MFD2590066.1"/>
    <property type="molecule type" value="Genomic_DNA"/>
</dbReference>
<dbReference type="Pfam" id="PF13751">
    <property type="entry name" value="DDE_Tnp_1_6"/>
    <property type="match status" value="1"/>
</dbReference>
<dbReference type="PANTHER" id="PTHR33408:SF4">
    <property type="entry name" value="TRANSPOSASE DDE DOMAIN-CONTAINING PROTEIN"/>
    <property type="match status" value="1"/>
</dbReference>
<evidence type="ECO:0000313" key="2">
    <source>
        <dbReference type="EMBL" id="MFD2590066.1"/>
    </source>
</evidence>
<feature type="domain" description="Transposase DDE" evidence="1">
    <location>
        <begin position="97"/>
        <end position="215"/>
    </location>
</feature>
<dbReference type="PANTHER" id="PTHR33408">
    <property type="entry name" value="TRANSPOSASE"/>
    <property type="match status" value="1"/>
</dbReference>
<dbReference type="RefSeq" id="WP_378255854.1">
    <property type="nucleotide sequence ID" value="NZ_JBHSJV010000001.1"/>
</dbReference>
<comment type="caution">
    <text evidence="2">The sequence shown here is derived from an EMBL/GenBank/DDBJ whole genome shotgun (WGS) entry which is preliminary data.</text>
</comment>
<sequence length="262" mass="30782">MQAGCDSKHKLFINNDTGRVNDTHALSPMTLDAKELLKVEGMKVLTDKGYTTGKYIEICIKNNITTFSSPKAHSSQNNGLFDMQIFQYDKQQDLYRCPANQLLKTNGTIYNKNKHKVKHYKNRQACKSCELRDKCTKNKNGRFIERSIYQEALEENQKRVASNPEYYKLRQQITEHQFGTLKRQWGFTYTIMKGKENVLSEVNLMMICYNLRRLMSIFSLNTLKNKLKELDLYFLRKWESFYVNLTAFPLKPKPLKMQTILN</sequence>